<dbReference type="AlphaFoldDB" id="A0A226MM90"/>
<dbReference type="Pfam" id="PF00041">
    <property type="entry name" value="fn3"/>
    <property type="match status" value="1"/>
</dbReference>
<dbReference type="EMBL" id="MCFN01000643">
    <property type="protein sequence ID" value="OXB56414.1"/>
    <property type="molecule type" value="Genomic_DNA"/>
</dbReference>
<dbReference type="CDD" id="cd00063">
    <property type="entry name" value="FN3"/>
    <property type="match status" value="1"/>
</dbReference>
<feature type="domain" description="Fibronectin type-III" evidence="4">
    <location>
        <begin position="362"/>
        <end position="455"/>
    </location>
</feature>
<name>A0A226MM90_CALSU</name>
<dbReference type="PRINTS" id="PR00014">
    <property type="entry name" value="FNTYPEIII"/>
</dbReference>
<comment type="caution">
    <text evidence="5">The sequence shown here is derived from an EMBL/GenBank/DDBJ whole genome shotgun (WGS) entry which is preliminary data.</text>
</comment>
<dbReference type="SMART" id="SM00060">
    <property type="entry name" value="FN3"/>
    <property type="match status" value="2"/>
</dbReference>
<dbReference type="InterPro" id="IPR003961">
    <property type="entry name" value="FN3_dom"/>
</dbReference>
<feature type="domain" description="Fibronectin type-III" evidence="4">
    <location>
        <begin position="258"/>
        <end position="353"/>
    </location>
</feature>
<evidence type="ECO:0000256" key="2">
    <source>
        <dbReference type="ARBA" id="ARBA00023319"/>
    </source>
</evidence>
<reference evidence="5 6" key="1">
    <citation type="submission" date="2016-07" db="EMBL/GenBank/DDBJ databases">
        <title>Disparate Historic Effective Population Sizes Predicted by Modern Levels of Genome Diversity for the Scaled Quail (Callipepla squamata) and the Northern Bobwhite (Colinus virginianus): Inferences from First and Second Generation Draft Genome Assemblies for Sympatric New World Quail.</title>
        <authorList>
            <person name="Oldeschulte D.L."/>
            <person name="Halley Y.A."/>
            <person name="Bhattarai E.K."/>
            <person name="Brashear W.A."/>
            <person name="Hill J."/>
            <person name="Metz R.P."/>
            <person name="Johnson C.D."/>
            <person name="Rollins D."/>
            <person name="Peterson M.J."/>
            <person name="Bickhart D.M."/>
            <person name="Decker J.E."/>
            <person name="Seabury C.M."/>
        </authorList>
    </citation>
    <scope>NUCLEOTIDE SEQUENCE [LARGE SCALE GENOMIC DNA]</scope>
    <source>
        <strain evidence="5 6">Texas</strain>
        <tissue evidence="5">Leg muscle</tissue>
    </source>
</reference>
<dbReference type="SMART" id="SM00409">
    <property type="entry name" value="IG"/>
    <property type="match status" value="2"/>
</dbReference>
<organism evidence="5 6">
    <name type="scientific">Callipepla squamata</name>
    <name type="common">Scaled quail</name>
    <dbReference type="NCBI Taxonomy" id="9009"/>
    <lineage>
        <taxon>Eukaryota</taxon>
        <taxon>Metazoa</taxon>
        <taxon>Chordata</taxon>
        <taxon>Craniata</taxon>
        <taxon>Vertebrata</taxon>
        <taxon>Euteleostomi</taxon>
        <taxon>Archelosauria</taxon>
        <taxon>Archosauria</taxon>
        <taxon>Dinosauria</taxon>
        <taxon>Saurischia</taxon>
        <taxon>Theropoda</taxon>
        <taxon>Coelurosauria</taxon>
        <taxon>Aves</taxon>
        <taxon>Neognathae</taxon>
        <taxon>Galloanserae</taxon>
        <taxon>Galliformes</taxon>
        <taxon>Odontophoridae</taxon>
        <taxon>Callipepla</taxon>
    </lineage>
</organism>
<dbReference type="STRING" id="9009.A0A226MM90"/>
<dbReference type="InterPro" id="IPR003599">
    <property type="entry name" value="Ig_sub"/>
</dbReference>
<dbReference type="FunFam" id="2.60.40.10:FF:000192">
    <property type="entry name" value="Myomesin 1"/>
    <property type="match status" value="1"/>
</dbReference>
<dbReference type="Gene3D" id="2.60.40.10">
    <property type="entry name" value="Immunoglobulins"/>
    <property type="match status" value="4"/>
</dbReference>
<dbReference type="PANTHER" id="PTHR13817">
    <property type="entry name" value="TITIN"/>
    <property type="match status" value="1"/>
</dbReference>
<dbReference type="PROSITE" id="PS50853">
    <property type="entry name" value="FN3"/>
    <property type="match status" value="2"/>
</dbReference>
<dbReference type="InterPro" id="IPR007110">
    <property type="entry name" value="Ig-like_dom"/>
</dbReference>
<sequence length="473" mass="53187">MTSMTRKKRFKTSLSLSQAIEKAHGEKEYIALRSGRAPMFWIPLRVHAVWERMEVTLTCTVLASPLPQVTWYVGKYFFSRCSMEDSAEYSVVIENQYGKAHSFATVLVRKYYGKESGFDSEIYRRSLIAQEADFAFSLKPLFSREKEPFTLSCYFTSDLLEHQRNITWFRDGLYAIAMLISGGSPLPFSCFSGELLQNSERQELKYQDQEASLRVPCAYKEDEGFYTICVPSLDGCKEQTTYVFVRDAAAESAGAPGSPLNVKCHDINKDCLILSWMAPSDNGGSSILGYFIERCTAGSEDWVPCNEKPVKTCRYPILGLAEGQAYQFRVKAVNKAGISHPSKASDPVITYDPSKGKRVTVIPYDEGKVIEIFKDDLEGEFSAFIESKSSPFSLQSLVGSNSWQMVNLDMPVNSPRFALFDLIKGKPYSFRVRSVNKYGISEPSLPSEPITAGAKLGNYFAAMHYSNDMEKEM</sequence>
<gene>
    <name evidence="5" type="ORF">ASZ78_010668</name>
</gene>
<dbReference type="OrthoDB" id="9936265at2759"/>
<dbReference type="InterPro" id="IPR036116">
    <property type="entry name" value="FN3_sf"/>
</dbReference>
<dbReference type="InterPro" id="IPR013783">
    <property type="entry name" value="Ig-like_fold"/>
</dbReference>
<dbReference type="SUPFAM" id="SSF48726">
    <property type="entry name" value="Immunoglobulin"/>
    <property type="match status" value="2"/>
</dbReference>
<dbReference type="InterPro" id="IPR050964">
    <property type="entry name" value="Striated_Muscle_Regulatory"/>
</dbReference>
<evidence type="ECO:0000259" key="3">
    <source>
        <dbReference type="PROSITE" id="PS50835"/>
    </source>
</evidence>
<dbReference type="InterPro" id="IPR036179">
    <property type="entry name" value="Ig-like_dom_sf"/>
</dbReference>
<dbReference type="SUPFAM" id="SSF49265">
    <property type="entry name" value="Fibronectin type III"/>
    <property type="match status" value="1"/>
</dbReference>
<evidence type="ECO:0000313" key="6">
    <source>
        <dbReference type="Proteomes" id="UP000198323"/>
    </source>
</evidence>
<protein>
    <submittedName>
        <fullName evidence="5">Uncharacterized protein</fullName>
    </submittedName>
</protein>
<evidence type="ECO:0000256" key="1">
    <source>
        <dbReference type="ARBA" id="ARBA00022737"/>
    </source>
</evidence>
<dbReference type="PANTHER" id="PTHR13817:SF89">
    <property type="entry name" value="MYOMESIN-3"/>
    <property type="match status" value="1"/>
</dbReference>
<keyword evidence="6" id="KW-1185">Reference proteome</keyword>
<evidence type="ECO:0000313" key="5">
    <source>
        <dbReference type="EMBL" id="OXB56414.1"/>
    </source>
</evidence>
<keyword evidence="1" id="KW-0677">Repeat</keyword>
<dbReference type="Proteomes" id="UP000198323">
    <property type="component" value="Unassembled WGS sequence"/>
</dbReference>
<accession>A0A226MM90</accession>
<dbReference type="GO" id="GO:0031430">
    <property type="term" value="C:M band"/>
    <property type="evidence" value="ECO:0007669"/>
    <property type="project" value="TreeGrafter"/>
</dbReference>
<dbReference type="GO" id="GO:0045214">
    <property type="term" value="P:sarcomere organization"/>
    <property type="evidence" value="ECO:0007669"/>
    <property type="project" value="TreeGrafter"/>
</dbReference>
<keyword evidence="2" id="KW-0393">Immunoglobulin domain</keyword>
<proteinExistence type="predicted"/>
<dbReference type="PROSITE" id="PS50835">
    <property type="entry name" value="IG_LIKE"/>
    <property type="match status" value="1"/>
</dbReference>
<feature type="domain" description="Ig-like" evidence="3">
    <location>
        <begin position="145"/>
        <end position="227"/>
    </location>
</feature>
<evidence type="ECO:0000259" key="4">
    <source>
        <dbReference type="PROSITE" id="PS50853"/>
    </source>
</evidence>